<dbReference type="AlphaFoldDB" id="A0A1W7CVZ9"/>
<dbReference type="KEGG" id="smao:CAG99_08700"/>
<proteinExistence type="predicted"/>
<protein>
    <recommendedName>
        <fullName evidence="4">Lipoprotein</fullName>
    </recommendedName>
</protein>
<accession>A0A1W7CVZ9</accession>
<evidence type="ECO:0000256" key="1">
    <source>
        <dbReference type="SAM" id="SignalP"/>
    </source>
</evidence>
<sequence>MTRLFRATCALLLTAVSAGCGIRATDVPVDAGPAPSRATCDTESGGGEADALDVYLLCGSHVESVARPGDLPAGEDDRVAVADALLDELKADPADTELAAGFTSEVPADLEVAGPQGDDPAPALRLSRGPADLTSAALVQIICTFAGDDRIAGTGRTVMLGGPASAAESEPRIYSCTNAMRTAPDAARSTLLPR</sequence>
<keyword evidence="1" id="KW-0732">Signal</keyword>
<organism evidence="2 3">
    <name type="scientific">Streptomyces marincola</name>
    <dbReference type="NCBI Taxonomy" id="2878388"/>
    <lineage>
        <taxon>Bacteria</taxon>
        <taxon>Bacillati</taxon>
        <taxon>Actinomycetota</taxon>
        <taxon>Actinomycetes</taxon>
        <taxon>Kitasatosporales</taxon>
        <taxon>Streptomycetaceae</taxon>
        <taxon>Streptomyces</taxon>
    </lineage>
</organism>
<dbReference type="RefSeq" id="WP_086158431.1">
    <property type="nucleotide sequence ID" value="NZ_CP021121.1"/>
</dbReference>
<evidence type="ECO:0000313" key="2">
    <source>
        <dbReference type="EMBL" id="ARQ68932.1"/>
    </source>
</evidence>
<evidence type="ECO:0000313" key="3">
    <source>
        <dbReference type="Proteomes" id="UP000194218"/>
    </source>
</evidence>
<gene>
    <name evidence="2" type="ORF">CAG99_08700</name>
</gene>
<keyword evidence="3" id="KW-1185">Reference proteome</keyword>
<dbReference type="Proteomes" id="UP000194218">
    <property type="component" value="Chromosome"/>
</dbReference>
<evidence type="ECO:0008006" key="4">
    <source>
        <dbReference type="Google" id="ProtNLM"/>
    </source>
</evidence>
<dbReference type="EMBL" id="CP021121">
    <property type="protein sequence ID" value="ARQ68932.1"/>
    <property type="molecule type" value="Genomic_DNA"/>
</dbReference>
<dbReference type="PROSITE" id="PS51257">
    <property type="entry name" value="PROKAR_LIPOPROTEIN"/>
    <property type="match status" value="1"/>
</dbReference>
<feature type="chain" id="PRO_5039515241" description="Lipoprotein" evidence="1">
    <location>
        <begin position="21"/>
        <end position="194"/>
    </location>
</feature>
<reference evidence="2 3" key="1">
    <citation type="submission" date="2017-05" db="EMBL/GenBank/DDBJ databases">
        <title>Complete genome sequence of Streptomyces sp. SCSIO 03032 revealed the diverse biosynthetic pathways for its bioactive secondary metabolites.</title>
        <authorList>
            <person name="Ma L."/>
            <person name="Zhu Y."/>
            <person name="Zhang W."/>
            <person name="Zhang G."/>
            <person name="Tian X."/>
            <person name="Zhang S."/>
            <person name="Zhang C."/>
        </authorList>
    </citation>
    <scope>NUCLEOTIDE SEQUENCE [LARGE SCALE GENOMIC DNA]</scope>
    <source>
        <strain evidence="2 3">SCSIO 03032</strain>
    </source>
</reference>
<feature type="signal peptide" evidence="1">
    <location>
        <begin position="1"/>
        <end position="20"/>
    </location>
</feature>
<name>A0A1W7CVZ9_9ACTN</name>